<organism evidence="1 2">
    <name type="scientific">Trifolium medium</name>
    <dbReference type="NCBI Taxonomy" id="97028"/>
    <lineage>
        <taxon>Eukaryota</taxon>
        <taxon>Viridiplantae</taxon>
        <taxon>Streptophyta</taxon>
        <taxon>Embryophyta</taxon>
        <taxon>Tracheophyta</taxon>
        <taxon>Spermatophyta</taxon>
        <taxon>Magnoliopsida</taxon>
        <taxon>eudicotyledons</taxon>
        <taxon>Gunneridae</taxon>
        <taxon>Pentapetalae</taxon>
        <taxon>rosids</taxon>
        <taxon>fabids</taxon>
        <taxon>Fabales</taxon>
        <taxon>Fabaceae</taxon>
        <taxon>Papilionoideae</taxon>
        <taxon>50 kb inversion clade</taxon>
        <taxon>NPAAA clade</taxon>
        <taxon>Hologalegina</taxon>
        <taxon>IRL clade</taxon>
        <taxon>Trifolieae</taxon>
        <taxon>Trifolium</taxon>
    </lineage>
</organism>
<evidence type="ECO:0000313" key="2">
    <source>
        <dbReference type="Proteomes" id="UP000265520"/>
    </source>
</evidence>
<dbReference type="AlphaFoldDB" id="A0A392THY3"/>
<dbReference type="Proteomes" id="UP000265520">
    <property type="component" value="Unassembled WGS sequence"/>
</dbReference>
<reference evidence="1 2" key="1">
    <citation type="journal article" date="2018" name="Front. Plant Sci.">
        <title>Red Clover (Trifolium pratense) and Zigzag Clover (T. medium) - A Picture of Genomic Similarities and Differences.</title>
        <authorList>
            <person name="Dluhosova J."/>
            <person name="Istvanek J."/>
            <person name="Nedelnik J."/>
            <person name="Repkova J."/>
        </authorList>
    </citation>
    <scope>NUCLEOTIDE SEQUENCE [LARGE SCALE GENOMIC DNA]</scope>
    <source>
        <strain evidence="2">cv. 10/8</strain>
        <tissue evidence="1">Leaf</tissue>
    </source>
</reference>
<accession>A0A392THY3</accession>
<dbReference type="EMBL" id="LXQA010587358">
    <property type="protein sequence ID" value="MCI60751.1"/>
    <property type="molecule type" value="Genomic_DNA"/>
</dbReference>
<comment type="caution">
    <text evidence="1">The sequence shown here is derived from an EMBL/GenBank/DDBJ whole genome shotgun (WGS) entry which is preliminary data.</text>
</comment>
<evidence type="ECO:0000313" key="1">
    <source>
        <dbReference type="EMBL" id="MCI60751.1"/>
    </source>
</evidence>
<proteinExistence type="predicted"/>
<protein>
    <submittedName>
        <fullName evidence="1">Uncharacterized protein</fullName>
    </submittedName>
</protein>
<sequence>MTLRGNEVAQVISPEVYTECQTGHRMEEWEAVECQAVTVMLGFRWKKSVVGGS</sequence>
<keyword evidence="2" id="KW-1185">Reference proteome</keyword>
<name>A0A392THY3_9FABA</name>